<dbReference type="EMBL" id="JAMYWD010000005">
    <property type="protein sequence ID" value="KAJ4970688.1"/>
    <property type="molecule type" value="Genomic_DNA"/>
</dbReference>
<name>A0A9Q0KHG6_9MAGN</name>
<gene>
    <name evidence="1" type="ORF">NE237_003787</name>
</gene>
<comment type="caution">
    <text evidence="1">The sequence shown here is derived from an EMBL/GenBank/DDBJ whole genome shotgun (WGS) entry which is preliminary data.</text>
</comment>
<organism evidence="1 2">
    <name type="scientific">Protea cynaroides</name>
    <dbReference type="NCBI Taxonomy" id="273540"/>
    <lineage>
        <taxon>Eukaryota</taxon>
        <taxon>Viridiplantae</taxon>
        <taxon>Streptophyta</taxon>
        <taxon>Embryophyta</taxon>
        <taxon>Tracheophyta</taxon>
        <taxon>Spermatophyta</taxon>
        <taxon>Magnoliopsida</taxon>
        <taxon>Proteales</taxon>
        <taxon>Proteaceae</taxon>
        <taxon>Protea</taxon>
    </lineage>
</organism>
<protein>
    <submittedName>
        <fullName evidence="1">Uncharacterized protein</fullName>
    </submittedName>
</protein>
<evidence type="ECO:0000313" key="1">
    <source>
        <dbReference type="EMBL" id="KAJ4970688.1"/>
    </source>
</evidence>
<accession>A0A9Q0KHG6</accession>
<keyword evidence="2" id="KW-1185">Reference proteome</keyword>
<dbReference type="Proteomes" id="UP001141806">
    <property type="component" value="Unassembled WGS sequence"/>
</dbReference>
<reference evidence="1" key="1">
    <citation type="journal article" date="2023" name="Plant J.">
        <title>The genome of the king protea, Protea cynaroides.</title>
        <authorList>
            <person name="Chang J."/>
            <person name="Duong T.A."/>
            <person name="Schoeman C."/>
            <person name="Ma X."/>
            <person name="Roodt D."/>
            <person name="Barker N."/>
            <person name="Li Z."/>
            <person name="Van de Peer Y."/>
            <person name="Mizrachi E."/>
        </authorList>
    </citation>
    <scope>NUCLEOTIDE SEQUENCE</scope>
    <source>
        <tissue evidence="1">Young leaves</tissue>
    </source>
</reference>
<proteinExistence type="predicted"/>
<dbReference type="OrthoDB" id="642765at2759"/>
<sequence length="151" mass="17044">MSSLKKNPPAQAELRNSTIFSLIASHPEEESTIIVSALKHVISGGNCSDGDDISRHFLFPPLVNSAPTSSFLINFKFGPEQSDDVQLPLLEANKCGLSNEREQEGETTQQQCGQKFEWEIQEEASNFFKSLFGYNQHINIVRRNHQEMGFW</sequence>
<evidence type="ECO:0000313" key="2">
    <source>
        <dbReference type="Proteomes" id="UP001141806"/>
    </source>
</evidence>
<dbReference type="AlphaFoldDB" id="A0A9Q0KHG6"/>